<dbReference type="PANTHER" id="PTHR47328:SF1">
    <property type="entry name" value="RUTC FAMILY PROTEIN YOAB"/>
    <property type="match status" value="1"/>
</dbReference>
<dbReference type="InterPro" id="IPR006175">
    <property type="entry name" value="YjgF/YER057c/UK114"/>
</dbReference>
<evidence type="ECO:0000313" key="1">
    <source>
        <dbReference type="EMBL" id="TFE40452.1"/>
    </source>
</evidence>
<dbReference type="Gene3D" id="3.30.1330.40">
    <property type="entry name" value="RutC-like"/>
    <property type="match status" value="1"/>
</dbReference>
<dbReference type="SUPFAM" id="SSF55298">
    <property type="entry name" value="YjgF-like"/>
    <property type="match status" value="1"/>
</dbReference>
<dbReference type="InterPro" id="IPR035709">
    <property type="entry name" value="YoaB-like"/>
</dbReference>
<dbReference type="InterPro" id="IPR035959">
    <property type="entry name" value="RutC-like_sf"/>
</dbReference>
<protein>
    <recommendedName>
        <fullName evidence="3">RidA family protein</fullName>
    </recommendedName>
</protein>
<evidence type="ECO:0000313" key="2">
    <source>
        <dbReference type="Proteomes" id="UP000297385"/>
    </source>
</evidence>
<evidence type="ECO:0008006" key="3">
    <source>
        <dbReference type="Google" id="ProtNLM"/>
    </source>
</evidence>
<gene>
    <name evidence="1" type="ORF">E2553_27250</name>
</gene>
<comment type="caution">
    <text evidence="1">The sequence shown here is derived from an EMBL/GenBank/DDBJ whole genome shotgun (WGS) entry which is preliminary data.</text>
</comment>
<proteinExistence type="predicted"/>
<dbReference type="Pfam" id="PF01042">
    <property type="entry name" value="Ribonuc_L-PSP"/>
    <property type="match status" value="1"/>
</dbReference>
<dbReference type="Proteomes" id="UP000297385">
    <property type="component" value="Unassembled WGS sequence"/>
</dbReference>
<dbReference type="EMBL" id="SNVI01000002">
    <property type="protein sequence ID" value="TFE40452.1"/>
    <property type="molecule type" value="Genomic_DNA"/>
</dbReference>
<accession>A0A4Y8MSR1</accession>
<sequence length="63" mass="6733">MSTAVSRRLPAPSIFLSDMSQAAAMNEVWDAWVTLGHTPPRATVGATLAQREKLIEVVIVAAV</sequence>
<name>A0A4Y8MSR1_9BURK</name>
<reference evidence="1 2" key="1">
    <citation type="submission" date="2019-03" db="EMBL/GenBank/DDBJ databases">
        <title>Complete Genome Sequence of Paraburkholderia dipogonis ICMP 19430T, a Nitrogen-fixing Symbiont of the South African Invasive Legume Dipogon lignosus in New Zealand.</title>
        <authorList>
            <person name="De Meyer S.E."/>
        </authorList>
    </citation>
    <scope>NUCLEOTIDE SEQUENCE [LARGE SCALE GENOMIC DNA]</scope>
    <source>
        <strain evidence="1 2">ICMP 19430</strain>
    </source>
</reference>
<organism evidence="1 2">
    <name type="scientific">Paraburkholderia dipogonis</name>
    <dbReference type="NCBI Taxonomy" id="1211383"/>
    <lineage>
        <taxon>Bacteria</taxon>
        <taxon>Pseudomonadati</taxon>
        <taxon>Pseudomonadota</taxon>
        <taxon>Betaproteobacteria</taxon>
        <taxon>Burkholderiales</taxon>
        <taxon>Burkholderiaceae</taxon>
        <taxon>Paraburkholderia</taxon>
    </lineage>
</organism>
<dbReference type="AlphaFoldDB" id="A0A4Y8MSR1"/>
<dbReference type="PANTHER" id="PTHR47328">
    <property type="match status" value="1"/>
</dbReference>